<evidence type="ECO:0000313" key="2">
    <source>
        <dbReference type="EMBL" id="ACS34078.1"/>
    </source>
</evidence>
<feature type="domain" description="DUF234" evidence="1">
    <location>
        <begin position="14"/>
        <end position="100"/>
    </location>
</feature>
<protein>
    <recommendedName>
        <fullName evidence="1">DUF234 domain-containing protein</fullName>
    </recommendedName>
</protein>
<dbReference type="KEGG" id="tga:TGAM_1576"/>
<dbReference type="PATRIC" id="fig|593117.10.peg.1580"/>
<evidence type="ECO:0000313" key="3">
    <source>
        <dbReference type="Proteomes" id="UP000001488"/>
    </source>
</evidence>
<dbReference type="PANTHER" id="PTHR34704">
    <property type="entry name" value="ATPASE"/>
    <property type="match status" value="1"/>
</dbReference>
<dbReference type="GeneID" id="7988470"/>
<dbReference type="RefSeq" id="WP_015859189.1">
    <property type="nucleotide sequence ID" value="NC_012804.1"/>
</dbReference>
<reference evidence="2 3" key="1">
    <citation type="journal article" date="2007" name="Genome Biol.">
        <title>Genome analysis and genome-wide proteomics of Thermococcus gammatolerans, the most radioresistant organism known amongst the Archaea.</title>
        <authorList>
            <person name="Zivanovic Y."/>
            <person name="Armengaud J."/>
            <person name="Lagorce A."/>
            <person name="Leplat C."/>
            <person name="Guerin P."/>
            <person name="Dutertre M."/>
            <person name="Anthouard V."/>
            <person name="Forterre P."/>
            <person name="Wincker P."/>
            <person name="Confalonieri F."/>
        </authorList>
    </citation>
    <scope>NUCLEOTIDE SEQUENCE [LARGE SCALE GENOMIC DNA]</scope>
    <source>
        <strain evidence="3">DSM 15229 / JCM 11827 / EJ3</strain>
    </source>
</reference>
<organism evidence="2 3">
    <name type="scientific">Thermococcus gammatolerans (strain DSM 15229 / JCM 11827 / EJ3)</name>
    <dbReference type="NCBI Taxonomy" id="593117"/>
    <lineage>
        <taxon>Archaea</taxon>
        <taxon>Methanobacteriati</taxon>
        <taxon>Methanobacteriota</taxon>
        <taxon>Thermococci</taxon>
        <taxon>Thermococcales</taxon>
        <taxon>Thermococcaceae</taxon>
        <taxon>Thermococcus</taxon>
    </lineage>
</organism>
<name>C5A766_THEGJ</name>
<dbReference type="PaxDb" id="593117-TGAM_1576"/>
<dbReference type="SUPFAM" id="SSF52980">
    <property type="entry name" value="Restriction endonuclease-like"/>
    <property type="match status" value="1"/>
</dbReference>
<keyword evidence="3" id="KW-1185">Reference proteome</keyword>
<dbReference type="PANTHER" id="PTHR34704:SF1">
    <property type="entry name" value="ATPASE"/>
    <property type="match status" value="1"/>
</dbReference>
<dbReference type="HOGENOM" id="CLU_1458258_0_0_2"/>
<dbReference type="InterPro" id="IPR011335">
    <property type="entry name" value="Restrct_endonuc-II-like"/>
</dbReference>
<gene>
    <name evidence="2" type="ordered locus">TGAM_1576</name>
</gene>
<dbReference type="Proteomes" id="UP000001488">
    <property type="component" value="Chromosome"/>
</dbReference>
<dbReference type="STRING" id="593117.TGAM_1576"/>
<sequence>MSLYRISDPILLSWFLLTYPQMAEIASGTAKLDDLYRVFSVRFEDLAREFILLKRPIEFETLGRWWFRGEEIDIVALGRGMASLIEVKWKDLGKREARRILRELEGKARFVRFDGAFRFGLIARGVEGKEELREEGYLVWDLRDFLKRGKAYLQLKTKVEELLEKPKSDPWRSTRRFRSCLRGGA</sequence>
<dbReference type="AlphaFoldDB" id="C5A766"/>
<evidence type="ECO:0000259" key="1">
    <source>
        <dbReference type="Pfam" id="PF03008"/>
    </source>
</evidence>
<dbReference type="eggNOG" id="arCOG03171">
    <property type="taxonomic scope" value="Archaea"/>
</dbReference>
<dbReference type="Pfam" id="PF03008">
    <property type="entry name" value="DUF234"/>
    <property type="match status" value="1"/>
</dbReference>
<dbReference type="EMBL" id="CP001398">
    <property type="protein sequence ID" value="ACS34078.1"/>
    <property type="molecule type" value="Genomic_DNA"/>
</dbReference>
<accession>C5A766</accession>
<proteinExistence type="predicted"/>
<dbReference type="InterPro" id="IPR004256">
    <property type="entry name" value="DUF234"/>
</dbReference>